<comment type="caution">
    <text evidence="1">The sequence shown here is derived from an EMBL/GenBank/DDBJ whole genome shotgun (WGS) entry which is preliminary data.</text>
</comment>
<proteinExistence type="predicted"/>
<evidence type="ECO:0000313" key="2">
    <source>
        <dbReference type="Proteomes" id="UP000484988"/>
    </source>
</evidence>
<evidence type="ECO:0000313" key="1">
    <source>
        <dbReference type="EMBL" id="GFH38345.1"/>
    </source>
</evidence>
<accession>A0A6A0B0X5</accession>
<name>A0A6A0B0X5_9ACTN</name>
<sequence>MTARQNAPSRSVGSTGHMAAASAGAAGSSLLKAISLGVENAREAMTTVRIAGDSRAAFHLAP</sequence>
<dbReference type="AlphaFoldDB" id="A0A6A0B0X5"/>
<organism evidence="1 2">
    <name type="scientific">Streptomyces pacificus</name>
    <dbReference type="NCBI Taxonomy" id="2705029"/>
    <lineage>
        <taxon>Bacteria</taxon>
        <taxon>Bacillati</taxon>
        <taxon>Actinomycetota</taxon>
        <taxon>Actinomycetes</taxon>
        <taxon>Kitasatosporales</taxon>
        <taxon>Streptomycetaceae</taxon>
        <taxon>Streptomyces</taxon>
    </lineage>
</organism>
<dbReference type="EMBL" id="BLLG01000016">
    <property type="protein sequence ID" value="GFH38345.1"/>
    <property type="molecule type" value="Genomic_DNA"/>
</dbReference>
<reference evidence="1 2" key="1">
    <citation type="submission" date="2020-02" db="EMBL/GenBank/DDBJ databases">
        <title>Whole Genome Shotgun Sequence of Streptomyces sp. strain CWH03.</title>
        <authorList>
            <person name="Dohra H."/>
            <person name="Kodani S."/>
            <person name="Yamamura H."/>
        </authorList>
    </citation>
    <scope>NUCLEOTIDE SEQUENCE [LARGE SCALE GENOMIC DNA]</scope>
    <source>
        <strain evidence="1 2">CWH03</strain>
    </source>
</reference>
<gene>
    <name evidence="1" type="ORF">SCWH03_45870</name>
</gene>
<protein>
    <submittedName>
        <fullName evidence="1">Uncharacterized protein</fullName>
    </submittedName>
</protein>
<dbReference type="Proteomes" id="UP000484988">
    <property type="component" value="Unassembled WGS sequence"/>
</dbReference>
<keyword evidence="2" id="KW-1185">Reference proteome</keyword>